<proteinExistence type="predicted"/>
<dbReference type="PROSITE" id="PS50975">
    <property type="entry name" value="ATP_GRASP"/>
    <property type="match status" value="1"/>
</dbReference>
<comment type="caution">
    <text evidence="3">The sequence shown here is derived from an EMBL/GenBank/DDBJ whole genome shotgun (WGS) entry which is preliminary data.</text>
</comment>
<feature type="non-terminal residue" evidence="3">
    <location>
        <position position="119"/>
    </location>
</feature>
<evidence type="ECO:0000313" key="4">
    <source>
        <dbReference type="Proteomes" id="UP000524246"/>
    </source>
</evidence>
<dbReference type="PANTHER" id="PTHR11815">
    <property type="entry name" value="SUCCINYL-COA SYNTHETASE BETA CHAIN"/>
    <property type="match status" value="1"/>
</dbReference>
<keyword evidence="1" id="KW-0067">ATP-binding</keyword>
<keyword evidence="3" id="KW-0436">Ligase</keyword>
<dbReference type="AlphaFoldDB" id="A0A7X9FRW5"/>
<accession>A0A7X9FRW5</accession>
<dbReference type="GO" id="GO:0005524">
    <property type="term" value="F:ATP binding"/>
    <property type="evidence" value="ECO:0007669"/>
    <property type="project" value="UniProtKB-UniRule"/>
</dbReference>
<dbReference type="Proteomes" id="UP000524246">
    <property type="component" value="Unassembled WGS sequence"/>
</dbReference>
<dbReference type="GO" id="GO:0006104">
    <property type="term" value="P:succinyl-CoA metabolic process"/>
    <property type="evidence" value="ECO:0007669"/>
    <property type="project" value="TreeGrafter"/>
</dbReference>
<sequence length="119" mass="12721">MNLHEFQSKALMRGLGIRVLPGVVCHNPNEVEAAAKQLGGAPCVIKAQVLAGGRGKAGGIKFAKTPQEARIIGEKIIGMTLTTKQTGAKGKVVHRVYVEEACSIGRELYLSLLIDRSKQ</sequence>
<dbReference type="PANTHER" id="PTHR11815:SF10">
    <property type="entry name" value="SUCCINATE--COA LIGASE [GDP-FORMING] SUBUNIT BETA, MITOCHONDRIAL"/>
    <property type="match status" value="1"/>
</dbReference>
<dbReference type="GO" id="GO:0042709">
    <property type="term" value="C:succinate-CoA ligase complex"/>
    <property type="evidence" value="ECO:0007669"/>
    <property type="project" value="TreeGrafter"/>
</dbReference>
<evidence type="ECO:0000256" key="1">
    <source>
        <dbReference type="PROSITE-ProRule" id="PRU00409"/>
    </source>
</evidence>
<dbReference type="InterPro" id="IPR013815">
    <property type="entry name" value="ATP_grasp_subdomain_1"/>
</dbReference>
<dbReference type="SUPFAM" id="SSF56059">
    <property type="entry name" value="Glutathione synthetase ATP-binding domain-like"/>
    <property type="match status" value="1"/>
</dbReference>
<gene>
    <name evidence="3" type="primary">sucC</name>
    <name evidence="3" type="ORF">GYA55_08505</name>
</gene>
<dbReference type="EMBL" id="JAAZON010000376">
    <property type="protein sequence ID" value="NMC63197.1"/>
    <property type="molecule type" value="Genomic_DNA"/>
</dbReference>
<dbReference type="Pfam" id="PF08442">
    <property type="entry name" value="ATP-grasp_2"/>
    <property type="match status" value="1"/>
</dbReference>
<dbReference type="GO" id="GO:0006099">
    <property type="term" value="P:tricarboxylic acid cycle"/>
    <property type="evidence" value="ECO:0007669"/>
    <property type="project" value="TreeGrafter"/>
</dbReference>
<dbReference type="GO" id="GO:0046872">
    <property type="term" value="F:metal ion binding"/>
    <property type="evidence" value="ECO:0007669"/>
    <property type="project" value="InterPro"/>
</dbReference>
<dbReference type="Gene3D" id="3.30.1490.20">
    <property type="entry name" value="ATP-grasp fold, A domain"/>
    <property type="match status" value="1"/>
</dbReference>
<dbReference type="InterPro" id="IPR013650">
    <property type="entry name" value="ATP-grasp_succ-CoA_synth-type"/>
</dbReference>
<keyword evidence="1" id="KW-0547">Nucleotide-binding</keyword>
<reference evidence="3 4" key="1">
    <citation type="journal article" date="2020" name="Biotechnol. Biofuels">
        <title>New insights from the biogas microbiome by comprehensive genome-resolved metagenomics of nearly 1600 species originating from multiple anaerobic digesters.</title>
        <authorList>
            <person name="Campanaro S."/>
            <person name="Treu L."/>
            <person name="Rodriguez-R L.M."/>
            <person name="Kovalovszki A."/>
            <person name="Ziels R.M."/>
            <person name="Maus I."/>
            <person name="Zhu X."/>
            <person name="Kougias P.G."/>
            <person name="Basile A."/>
            <person name="Luo G."/>
            <person name="Schluter A."/>
            <person name="Konstantinidis K.T."/>
            <person name="Angelidaki I."/>
        </authorList>
    </citation>
    <scope>NUCLEOTIDE SEQUENCE [LARGE SCALE GENOMIC DNA]</scope>
    <source>
        <strain evidence="3">AS27yjCOA_65</strain>
    </source>
</reference>
<evidence type="ECO:0000259" key="2">
    <source>
        <dbReference type="PROSITE" id="PS50975"/>
    </source>
</evidence>
<protein>
    <submittedName>
        <fullName evidence="3">Succinate--CoA ligase subunit beta</fullName>
        <ecNumber evidence="3">6.2.1.5</ecNumber>
    </submittedName>
</protein>
<dbReference type="GO" id="GO:0004775">
    <property type="term" value="F:succinate-CoA ligase (ADP-forming) activity"/>
    <property type="evidence" value="ECO:0007669"/>
    <property type="project" value="UniProtKB-EC"/>
</dbReference>
<dbReference type="Gene3D" id="3.30.470.20">
    <property type="entry name" value="ATP-grasp fold, B domain"/>
    <property type="match status" value="1"/>
</dbReference>
<dbReference type="FunFam" id="3.30.1490.20:FF:000002">
    <property type="entry name" value="Succinate--CoA ligase [ADP-forming] subunit beta"/>
    <property type="match status" value="1"/>
</dbReference>
<dbReference type="EC" id="6.2.1.5" evidence="3"/>
<dbReference type="InterPro" id="IPR011761">
    <property type="entry name" value="ATP-grasp"/>
</dbReference>
<organism evidence="3 4">
    <name type="scientific">SAR324 cluster bacterium</name>
    <dbReference type="NCBI Taxonomy" id="2024889"/>
    <lineage>
        <taxon>Bacteria</taxon>
        <taxon>Deltaproteobacteria</taxon>
        <taxon>SAR324 cluster</taxon>
    </lineage>
</organism>
<name>A0A7X9FRW5_9DELT</name>
<evidence type="ECO:0000313" key="3">
    <source>
        <dbReference type="EMBL" id="NMC63197.1"/>
    </source>
</evidence>
<feature type="domain" description="ATP-grasp" evidence="2">
    <location>
        <begin position="9"/>
        <end position="55"/>
    </location>
</feature>